<dbReference type="AlphaFoldDB" id="A0A220S3S7"/>
<dbReference type="RefSeq" id="WP_089036750.1">
    <property type="nucleotide sequence ID" value="NZ_CP022278.1"/>
</dbReference>
<dbReference type="SUPFAM" id="SSF46689">
    <property type="entry name" value="Homeodomain-like"/>
    <property type="match status" value="1"/>
</dbReference>
<sequence>MKNAKTAQFVSAGIQLYPHCGYHGLSEEAVAGHINAGADDFRSAFADKDAFVKAVLFEYRERALGRVSFDFSPHLSEIERLRQIIWRLAVSIRSNLPWIHRMLLDSAAGVVIIRKALKFQNGLMALGLMEIMRNCHGSQEVSDVELLNEYDFLQGAVFTPMIMNSRYEAFGILSDDIRSKIPDLLTDEAVHQRIDWVFRALFPQYSELK</sequence>
<proteinExistence type="predicted"/>
<name>A0A220S3S7_9NEIS</name>
<dbReference type="Proteomes" id="UP000198238">
    <property type="component" value="Chromosome"/>
</dbReference>
<gene>
    <name evidence="1" type="ORF">BG910_10255</name>
</gene>
<organism evidence="1 2">
    <name type="scientific">Neisseria chenwenguii</name>
    <dbReference type="NCBI Taxonomy" id="1853278"/>
    <lineage>
        <taxon>Bacteria</taxon>
        <taxon>Pseudomonadati</taxon>
        <taxon>Pseudomonadota</taxon>
        <taxon>Betaproteobacteria</taxon>
        <taxon>Neisseriales</taxon>
        <taxon>Neisseriaceae</taxon>
        <taxon>Neisseria</taxon>
    </lineage>
</organism>
<dbReference type="EMBL" id="CP022278">
    <property type="protein sequence ID" value="ASK28058.1"/>
    <property type="molecule type" value="Genomic_DNA"/>
</dbReference>
<protein>
    <submittedName>
        <fullName evidence="1">Uncharacterized protein</fullName>
    </submittedName>
</protein>
<dbReference type="KEGG" id="nei:BG910_10255"/>
<dbReference type="Gene3D" id="1.10.357.10">
    <property type="entry name" value="Tetracycline Repressor, domain 2"/>
    <property type="match status" value="1"/>
</dbReference>
<evidence type="ECO:0000313" key="1">
    <source>
        <dbReference type="EMBL" id="ASK28058.1"/>
    </source>
</evidence>
<accession>A0A220S3S7</accession>
<dbReference type="InterPro" id="IPR009057">
    <property type="entry name" value="Homeodomain-like_sf"/>
</dbReference>
<reference evidence="1 2" key="1">
    <citation type="submission" date="2017-06" db="EMBL/GenBank/DDBJ databases">
        <title>Neisseria chenwenguii sp. nov., isolated from the intestinal contents of Tibetan Plateau Pika in Yushu, Qinghai Province, China.</title>
        <authorList>
            <person name="Zhang G."/>
        </authorList>
    </citation>
    <scope>NUCLEOTIDE SEQUENCE [LARGE SCALE GENOMIC DNA]</scope>
    <source>
        <strain evidence="1 2">10023</strain>
    </source>
</reference>
<dbReference type="OrthoDB" id="8606116at2"/>
<evidence type="ECO:0000313" key="2">
    <source>
        <dbReference type="Proteomes" id="UP000198238"/>
    </source>
</evidence>
<keyword evidence="2" id="KW-1185">Reference proteome</keyword>